<evidence type="ECO:0000259" key="2">
    <source>
        <dbReference type="Pfam" id="PF02776"/>
    </source>
</evidence>
<comment type="similarity">
    <text evidence="1">Belongs to the TPP enzyme family.</text>
</comment>
<protein>
    <recommendedName>
        <fullName evidence="2">Thiamine pyrophosphate enzyme N-terminal TPP-binding domain-containing protein</fullName>
    </recommendedName>
</protein>
<evidence type="ECO:0000313" key="3">
    <source>
        <dbReference type="EMBL" id="KKL49080.1"/>
    </source>
</evidence>
<dbReference type="InterPro" id="IPR012001">
    <property type="entry name" value="Thiamin_PyroP_enz_TPP-bd_dom"/>
</dbReference>
<dbReference type="GO" id="GO:0009097">
    <property type="term" value="P:isoleucine biosynthetic process"/>
    <property type="evidence" value="ECO:0007669"/>
    <property type="project" value="TreeGrafter"/>
</dbReference>
<comment type="caution">
    <text evidence="3">The sequence shown here is derived from an EMBL/GenBank/DDBJ whole genome shotgun (WGS) entry which is preliminary data.</text>
</comment>
<dbReference type="GO" id="GO:0003984">
    <property type="term" value="F:acetolactate synthase activity"/>
    <property type="evidence" value="ECO:0007669"/>
    <property type="project" value="TreeGrafter"/>
</dbReference>
<dbReference type="PANTHER" id="PTHR18968:SF13">
    <property type="entry name" value="ACETOLACTATE SYNTHASE CATALYTIC SUBUNIT, MITOCHONDRIAL"/>
    <property type="match status" value="1"/>
</dbReference>
<dbReference type="FunFam" id="3.40.50.970:FF:000007">
    <property type="entry name" value="Acetolactate synthase"/>
    <property type="match status" value="1"/>
</dbReference>
<feature type="non-terminal residue" evidence="3">
    <location>
        <position position="251"/>
    </location>
</feature>
<dbReference type="InterPro" id="IPR045229">
    <property type="entry name" value="TPP_enz"/>
</dbReference>
<dbReference type="InterPro" id="IPR029035">
    <property type="entry name" value="DHS-like_NAD/FAD-binding_dom"/>
</dbReference>
<dbReference type="GO" id="GO:0005948">
    <property type="term" value="C:acetolactate synthase complex"/>
    <property type="evidence" value="ECO:0007669"/>
    <property type="project" value="TreeGrafter"/>
</dbReference>
<dbReference type="Gene3D" id="3.40.50.970">
    <property type="match status" value="1"/>
</dbReference>
<evidence type="ECO:0000256" key="1">
    <source>
        <dbReference type="ARBA" id="ARBA00007812"/>
    </source>
</evidence>
<proteinExistence type="inferred from homology"/>
<gene>
    <name evidence="3" type="ORF">LCGC14_2319110</name>
</gene>
<reference evidence="3" key="1">
    <citation type="journal article" date="2015" name="Nature">
        <title>Complex archaea that bridge the gap between prokaryotes and eukaryotes.</title>
        <authorList>
            <person name="Spang A."/>
            <person name="Saw J.H."/>
            <person name="Jorgensen S.L."/>
            <person name="Zaremba-Niedzwiedzka K."/>
            <person name="Martijn J."/>
            <person name="Lind A.E."/>
            <person name="van Eijk R."/>
            <person name="Schleper C."/>
            <person name="Guy L."/>
            <person name="Ettema T.J."/>
        </authorList>
    </citation>
    <scope>NUCLEOTIDE SEQUENCE</scope>
</reference>
<name>A0A0F9EVT2_9ZZZZ</name>
<dbReference type="InterPro" id="IPR029061">
    <property type="entry name" value="THDP-binding"/>
</dbReference>
<dbReference type="Gene3D" id="3.20.20.370">
    <property type="entry name" value="Glycoside hydrolase/deacetylase"/>
    <property type="match status" value="1"/>
</dbReference>
<accession>A0A0F9EVT2</accession>
<dbReference type="Pfam" id="PF02776">
    <property type="entry name" value="TPP_enzyme_N"/>
    <property type="match status" value="1"/>
</dbReference>
<dbReference type="CDD" id="cd07035">
    <property type="entry name" value="TPP_PYR_POX_like"/>
    <property type="match status" value="1"/>
</dbReference>
<dbReference type="GO" id="GO:0030976">
    <property type="term" value="F:thiamine pyrophosphate binding"/>
    <property type="evidence" value="ECO:0007669"/>
    <property type="project" value="InterPro"/>
</dbReference>
<sequence>MKALEKEGVKQVFGLPGGMNLPMYDELYKSDIRHILVRHEQSAAHMADGYGRVSRKPGVCFATSGPGATNLLTGLATAQADPSPMIAVTGQVPIHMIGKDAFQESDIIGMANPCVKYSFQPRTSAEIPEVVRKGFYIAATGRPGPVLLDIPKDVQQNEAQMNFPDEFKIRGYHPWTDPDITQIEKAIAVLLAAEKPIILAGGAGAGKGYILRGLDLGGLKVLNVHPILIYLNSPDDNHRRSVTNQYRRGTV</sequence>
<dbReference type="PANTHER" id="PTHR18968">
    <property type="entry name" value="THIAMINE PYROPHOSPHATE ENZYMES"/>
    <property type="match status" value="1"/>
</dbReference>
<dbReference type="GO" id="GO:0009099">
    <property type="term" value="P:L-valine biosynthetic process"/>
    <property type="evidence" value="ECO:0007669"/>
    <property type="project" value="TreeGrafter"/>
</dbReference>
<dbReference type="EMBL" id="LAZR01033090">
    <property type="protein sequence ID" value="KKL49080.1"/>
    <property type="molecule type" value="Genomic_DNA"/>
</dbReference>
<dbReference type="AlphaFoldDB" id="A0A0F9EVT2"/>
<feature type="domain" description="Thiamine pyrophosphate enzyme N-terminal TPP-binding" evidence="2">
    <location>
        <begin position="2"/>
        <end position="109"/>
    </location>
</feature>
<organism evidence="3">
    <name type="scientific">marine sediment metagenome</name>
    <dbReference type="NCBI Taxonomy" id="412755"/>
    <lineage>
        <taxon>unclassified sequences</taxon>
        <taxon>metagenomes</taxon>
        <taxon>ecological metagenomes</taxon>
    </lineage>
</organism>
<dbReference type="SUPFAM" id="SSF52467">
    <property type="entry name" value="DHS-like NAD/FAD-binding domain"/>
    <property type="match status" value="1"/>
</dbReference>
<dbReference type="SUPFAM" id="SSF52518">
    <property type="entry name" value="Thiamin diphosphate-binding fold (THDP-binding)"/>
    <property type="match status" value="1"/>
</dbReference>
<dbReference type="GO" id="GO:0050660">
    <property type="term" value="F:flavin adenine dinucleotide binding"/>
    <property type="evidence" value="ECO:0007669"/>
    <property type="project" value="TreeGrafter"/>
</dbReference>